<evidence type="ECO:0000256" key="1">
    <source>
        <dbReference type="ARBA" id="ARBA00001947"/>
    </source>
</evidence>
<dbReference type="InterPro" id="IPR036291">
    <property type="entry name" value="NAD(P)-bd_dom_sf"/>
</dbReference>
<keyword evidence="4" id="KW-0862">Zinc</keyword>
<dbReference type="GeneID" id="106465612"/>
<protein>
    <submittedName>
        <fullName evidence="8">Sorbitol dehydrogenase-like</fullName>
    </submittedName>
</protein>
<feature type="domain" description="Alcohol dehydrogenase-like C-terminal" evidence="6">
    <location>
        <begin position="44"/>
        <end position="178"/>
    </location>
</feature>
<comment type="similarity">
    <text evidence="2">Belongs to the zinc-containing alcohol dehydrogenase family.</text>
</comment>
<keyword evidence="5" id="KW-0560">Oxidoreductase</keyword>
<evidence type="ECO:0000256" key="5">
    <source>
        <dbReference type="ARBA" id="ARBA00023002"/>
    </source>
</evidence>
<evidence type="ECO:0000256" key="3">
    <source>
        <dbReference type="ARBA" id="ARBA00022723"/>
    </source>
</evidence>
<dbReference type="Proteomes" id="UP000694941">
    <property type="component" value="Unplaced"/>
</dbReference>
<proteinExistence type="inferred from homology"/>
<sequence>FRLPDNISLDEGAVIEPLACAVHGCKRAEISAGDKVLICGVGTIGLLSMLTAKQMGASKICVTDISSSLLEAAKHLGADHVALVESQDAHVIITKIHQALGGPPDITLECSGTASGISMSIPVCYCSQATRSGGVVVLVGLGPHNVTLPIIDVIVREVDVRGSIRYGKCYSIALDLIASGKVNVKPLITHHFKLEDSVKAFETSRNGDGGAIKVLIHCNQEASI</sequence>
<dbReference type="RefSeq" id="XP_022249255.1">
    <property type="nucleotide sequence ID" value="XM_022393547.1"/>
</dbReference>
<organism evidence="7 8">
    <name type="scientific">Limulus polyphemus</name>
    <name type="common">Atlantic horseshoe crab</name>
    <dbReference type="NCBI Taxonomy" id="6850"/>
    <lineage>
        <taxon>Eukaryota</taxon>
        <taxon>Metazoa</taxon>
        <taxon>Ecdysozoa</taxon>
        <taxon>Arthropoda</taxon>
        <taxon>Chelicerata</taxon>
        <taxon>Merostomata</taxon>
        <taxon>Xiphosura</taxon>
        <taxon>Limulidae</taxon>
        <taxon>Limulus</taxon>
    </lineage>
</organism>
<reference evidence="8" key="1">
    <citation type="submission" date="2025-08" db="UniProtKB">
        <authorList>
            <consortium name="RefSeq"/>
        </authorList>
    </citation>
    <scope>IDENTIFICATION</scope>
    <source>
        <tissue evidence="8">Muscle</tissue>
    </source>
</reference>
<dbReference type="InterPro" id="IPR013149">
    <property type="entry name" value="ADH-like_C"/>
</dbReference>
<keyword evidence="7" id="KW-1185">Reference proteome</keyword>
<dbReference type="Pfam" id="PF00107">
    <property type="entry name" value="ADH_zinc_N"/>
    <property type="match status" value="1"/>
</dbReference>
<evidence type="ECO:0000256" key="2">
    <source>
        <dbReference type="ARBA" id="ARBA00008072"/>
    </source>
</evidence>
<evidence type="ECO:0000259" key="6">
    <source>
        <dbReference type="Pfam" id="PF00107"/>
    </source>
</evidence>
<dbReference type="SUPFAM" id="SSF51735">
    <property type="entry name" value="NAD(P)-binding Rossmann-fold domains"/>
    <property type="match status" value="1"/>
</dbReference>
<keyword evidence="3" id="KW-0479">Metal-binding</keyword>
<evidence type="ECO:0000256" key="4">
    <source>
        <dbReference type="ARBA" id="ARBA00022833"/>
    </source>
</evidence>
<dbReference type="PANTHER" id="PTHR43161">
    <property type="entry name" value="SORBITOL DEHYDROGENASE"/>
    <property type="match status" value="1"/>
</dbReference>
<comment type="cofactor">
    <cofactor evidence="1">
        <name>Zn(2+)</name>
        <dbReference type="ChEBI" id="CHEBI:29105"/>
    </cofactor>
</comment>
<dbReference type="Gene3D" id="3.90.180.10">
    <property type="entry name" value="Medium-chain alcohol dehydrogenases, catalytic domain"/>
    <property type="match status" value="1"/>
</dbReference>
<name>A0ABM1T049_LIMPO</name>
<dbReference type="Gene3D" id="3.40.50.720">
    <property type="entry name" value="NAD(P)-binding Rossmann-like Domain"/>
    <property type="match status" value="1"/>
</dbReference>
<accession>A0ABM1T049</accession>
<dbReference type="PANTHER" id="PTHR43161:SF9">
    <property type="entry name" value="SORBITOL DEHYDROGENASE"/>
    <property type="match status" value="1"/>
</dbReference>
<evidence type="ECO:0000313" key="7">
    <source>
        <dbReference type="Proteomes" id="UP000694941"/>
    </source>
</evidence>
<gene>
    <name evidence="8" type="primary">LOC106465612</name>
</gene>
<feature type="non-terminal residue" evidence="8">
    <location>
        <position position="1"/>
    </location>
</feature>
<evidence type="ECO:0000313" key="8">
    <source>
        <dbReference type="RefSeq" id="XP_022249255.1"/>
    </source>
</evidence>